<name>A0A2K2DIK5_BRADI</name>
<dbReference type="Gene3D" id="2.130.10.10">
    <property type="entry name" value="YVTN repeat-like/Quinoprotein amine dehydrogenase"/>
    <property type="match status" value="1"/>
</dbReference>
<dbReference type="Proteomes" id="UP000008810">
    <property type="component" value="Chromosome 1"/>
</dbReference>
<evidence type="ECO:0000313" key="4">
    <source>
        <dbReference type="EMBL" id="PNT74104.1"/>
    </source>
</evidence>
<protein>
    <submittedName>
        <fullName evidence="4 5">Uncharacterized protein</fullName>
    </submittedName>
</protein>
<dbReference type="Gramene" id="PNT74104">
    <property type="protein sequence ID" value="PNT74104"/>
    <property type="gene ID" value="BRADI_1g07991v3"/>
</dbReference>
<evidence type="ECO:0000256" key="1">
    <source>
        <dbReference type="ARBA" id="ARBA00022574"/>
    </source>
</evidence>
<dbReference type="SUPFAM" id="SSF50978">
    <property type="entry name" value="WD40 repeat-like"/>
    <property type="match status" value="1"/>
</dbReference>
<dbReference type="PROSITE" id="PS50082">
    <property type="entry name" value="WD_REPEATS_2"/>
    <property type="match status" value="1"/>
</dbReference>
<reference evidence="4" key="2">
    <citation type="submission" date="2017-06" db="EMBL/GenBank/DDBJ databases">
        <title>WGS assembly of Brachypodium distachyon.</title>
        <authorList>
            <consortium name="The International Brachypodium Initiative"/>
            <person name="Lucas S."/>
            <person name="Harmon-Smith M."/>
            <person name="Lail K."/>
            <person name="Tice H."/>
            <person name="Grimwood J."/>
            <person name="Bruce D."/>
            <person name="Barry K."/>
            <person name="Shu S."/>
            <person name="Lindquist E."/>
            <person name="Wang M."/>
            <person name="Pitluck S."/>
            <person name="Vogel J.P."/>
            <person name="Garvin D.F."/>
            <person name="Mockler T.C."/>
            <person name="Schmutz J."/>
            <person name="Rokhsar D."/>
            <person name="Bevan M.W."/>
        </authorList>
    </citation>
    <scope>NUCLEOTIDE SEQUENCE</scope>
    <source>
        <strain evidence="4">Bd21</strain>
    </source>
</reference>
<dbReference type="ExpressionAtlas" id="A0A2K2DIK5">
    <property type="expression patterns" value="baseline"/>
</dbReference>
<dbReference type="Pfam" id="PF00400">
    <property type="entry name" value="WD40"/>
    <property type="match status" value="1"/>
</dbReference>
<reference evidence="5" key="3">
    <citation type="submission" date="2018-08" db="UniProtKB">
        <authorList>
            <consortium name="EnsemblPlants"/>
        </authorList>
    </citation>
    <scope>IDENTIFICATION</scope>
    <source>
        <strain evidence="5">cv. Bd21</strain>
    </source>
</reference>
<dbReference type="AlphaFoldDB" id="A0A2K2DIK5"/>
<feature type="repeat" description="WD" evidence="3">
    <location>
        <begin position="88"/>
        <end position="129"/>
    </location>
</feature>
<dbReference type="EnsemblPlants" id="PNT74104">
    <property type="protein sequence ID" value="PNT74104"/>
    <property type="gene ID" value="BRADI_1g07991v3"/>
</dbReference>
<evidence type="ECO:0000313" key="5">
    <source>
        <dbReference type="EnsemblPlants" id="PNT74104"/>
    </source>
</evidence>
<evidence type="ECO:0000313" key="6">
    <source>
        <dbReference type="Proteomes" id="UP000008810"/>
    </source>
</evidence>
<reference evidence="4 5" key="1">
    <citation type="journal article" date="2010" name="Nature">
        <title>Genome sequencing and analysis of the model grass Brachypodium distachyon.</title>
        <authorList>
            <consortium name="International Brachypodium Initiative"/>
        </authorList>
    </citation>
    <scope>NUCLEOTIDE SEQUENCE [LARGE SCALE GENOMIC DNA]</scope>
    <source>
        <strain evidence="4">Bd21</strain>
        <strain evidence="5">cv. Bd21</strain>
    </source>
</reference>
<proteinExistence type="predicted"/>
<keyword evidence="1 3" id="KW-0853">WD repeat</keyword>
<keyword evidence="2" id="KW-0677">Repeat</keyword>
<dbReference type="EMBL" id="CM000880">
    <property type="protein sequence ID" value="PNT74104.1"/>
    <property type="molecule type" value="Genomic_DNA"/>
</dbReference>
<dbReference type="SMART" id="SM00320">
    <property type="entry name" value="WD40"/>
    <property type="match status" value="4"/>
</dbReference>
<dbReference type="OrthoDB" id="10262475at2759"/>
<gene>
    <name evidence="5" type="primary">LOC100836906</name>
    <name evidence="4" type="ORF">BRADI_1g07991v3</name>
</gene>
<dbReference type="InterPro" id="IPR015943">
    <property type="entry name" value="WD40/YVTN_repeat-like_dom_sf"/>
</dbReference>
<dbReference type="InterPro" id="IPR036322">
    <property type="entry name" value="WD40_repeat_dom_sf"/>
</dbReference>
<sequence>MARRRLADDGDGAVSRLRFAPSSNNMVVSSWDSGLRLYDAEESTLRLEVECEAALLDCCFKDETVALAGCSDGYVIRYDLHSGVQDTVGLHDDGVTSTEFSEITGQVVTAGLDKKLFFWDTHTSVRPDSTVPLDSIVASLSVSGMYILVAVERDVYWYDMRNLTGPVKVKDSPLKHHIRCLHASPGWNGYAAGSISGTVALKYFDRGVDGDMSKKTFVTGDNEGYAISWDAQSKKKLLEFPSYSGSVASVAYNHSGELLAVASNYNHQEADKVVAVERHQIYIETMQNIQGKSPIE</sequence>
<organism evidence="4">
    <name type="scientific">Brachypodium distachyon</name>
    <name type="common">Purple false brome</name>
    <name type="synonym">Trachynia distachya</name>
    <dbReference type="NCBI Taxonomy" id="15368"/>
    <lineage>
        <taxon>Eukaryota</taxon>
        <taxon>Viridiplantae</taxon>
        <taxon>Streptophyta</taxon>
        <taxon>Embryophyta</taxon>
        <taxon>Tracheophyta</taxon>
        <taxon>Spermatophyta</taxon>
        <taxon>Magnoliopsida</taxon>
        <taxon>Liliopsida</taxon>
        <taxon>Poales</taxon>
        <taxon>Poaceae</taxon>
        <taxon>BOP clade</taxon>
        <taxon>Pooideae</taxon>
        <taxon>Stipodae</taxon>
        <taxon>Brachypodieae</taxon>
        <taxon>Brachypodium</taxon>
    </lineage>
</organism>
<evidence type="ECO:0000256" key="3">
    <source>
        <dbReference type="PROSITE-ProRule" id="PRU00221"/>
    </source>
</evidence>
<keyword evidence="6" id="KW-1185">Reference proteome</keyword>
<dbReference type="PANTHER" id="PTHR10971">
    <property type="entry name" value="MRNA EXPORT FACTOR AND BUB3"/>
    <property type="match status" value="1"/>
</dbReference>
<accession>A0A2K2DIK5</accession>
<evidence type="ECO:0000256" key="2">
    <source>
        <dbReference type="ARBA" id="ARBA00022737"/>
    </source>
</evidence>
<dbReference type="InterPro" id="IPR001680">
    <property type="entry name" value="WD40_rpt"/>
</dbReference>